<sequence>MEDAEAPRRLLNDTDLDLVGDRERQAYYMLSDREYANTREYSPELLKKIGMDVEFCAIWKAVGWQKFVVVDEPSSRLLTLQFLCTLKEIEDGISFRFFHKEYTLTWKGLSTLLGFHVGSQLGMHPDGSKLHATASESQAGRVLVRTGGVRLMTYIRGTTNLPDQVTEEIQYNLMEHIAQTQEWQQSVNAQFASINNMMQQQHDDLQAYFRFQGFNPYQGP</sequence>
<protein>
    <submittedName>
        <fullName evidence="1">Uncharacterized protein</fullName>
    </submittedName>
</protein>
<dbReference type="PANTHER" id="PTHR48243:SF1">
    <property type="entry name" value="AMINOTRANSFERASE-LIKE PLANT MOBILE DOMAIN-CONTAINING PROTEIN"/>
    <property type="match status" value="1"/>
</dbReference>
<reference evidence="1" key="2">
    <citation type="submission" date="2006-06" db="EMBL/GenBank/DDBJ databases">
        <authorList>
            <person name="Buell R."/>
            <person name="Wing R.A."/>
            <person name="McCombie W.A."/>
            <person name="Ouyang S."/>
        </authorList>
    </citation>
    <scope>NUCLEOTIDE SEQUENCE</scope>
</reference>
<evidence type="ECO:0000313" key="1">
    <source>
        <dbReference type="EMBL" id="ABF96998.1"/>
    </source>
</evidence>
<dbReference type="AlphaFoldDB" id="Q10IJ1"/>
<accession>Q10IJ1</accession>
<dbReference type="PANTHER" id="PTHR48243">
    <property type="entry name" value="AMINOTRANSFERASE-LIKE PLANT MOBILE DOMAIN-CONTAINING PROTEIN"/>
    <property type="match status" value="1"/>
</dbReference>
<gene>
    <name evidence="1" type="ordered locus">LOC_Os03g34096</name>
</gene>
<proteinExistence type="predicted"/>
<dbReference type="EMBL" id="DP000009">
    <property type="protein sequence ID" value="ABF96998.1"/>
    <property type="molecule type" value="Genomic_DNA"/>
</dbReference>
<organism evidence="1">
    <name type="scientific">Oryza sativa subsp. japonica</name>
    <name type="common">Rice</name>
    <dbReference type="NCBI Taxonomy" id="39947"/>
    <lineage>
        <taxon>Eukaryota</taxon>
        <taxon>Viridiplantae</taxon>
        <taxon>Streptophyta</taxon>
        <taxon>Embryophyta</taxon>
        <taxon>Tracheophyta</taxon>
        <taxon>Spermatophyta</taxon>
        <taxon>Magnoliopsida</taxon>
        <taxon>Liliopsida</taxon>
        <taxon>Poales</taxon>
        <taxon>Poaceae</taxon>
        <taxon>BOP clade</taxon>
        <taxon>Oryzoideae</taxon>
        <taxon>Oryzeae</taxon>
        <taxon>Oryzinae</taxon>
        <taxon>Oryza</taxon>
        <taxon>Oryza sativa</taxon>
    </lineage>
</organism>
<name>Q10IJ1_ORYSJ</name>
<reference evidence="1" key="1">
    <citation type="journal article" date="2005" name="Genome Res.">
        <title>Sequence, annotation, and analysis of synteny between rice chromosome 3 and diverged grass species.</title>
        <authorList>
            <consortium name="Rice Chromosome 3 Sequencing Consortium"/>
            <person name="Buell C.R."/>
            <person name="Yuan Q."/>
            <person name="Ouyang S."/>
            <person name="Liu J."/>
            <person name="Zhu W."/>
            <person name="Wang A."/>
            <person name="Maiti R."/>
            <person name="Haas B."/>
            <person name="Wortman J."/>
            <person name="Pertea M."/>
            <person name="Jones K.M."/>
            <person name="Kim M."/>
            <person name="Overton L."/>
            <person name="Tsitrin T."/>
            <person name="Fadrosh D."/>
            <person name="Bera J."/>
            <person name="Weaver B."/>
            <person name="Jin S."/>
            <person name="Johri S."/>
            <person name="Reardon M."/>
            <person name="Webb K."/>
            <person name="Hill J."/>
            <person name="Moffat K."/>
            <person name="Tallon L."/>
            <person name="Van Aken S."/>
            <person name="Lewis M."/>
            <person name="Utterback T."/>
            <person name="Feldblyum T."/>
            <person name="Zismann V."/>
            <person name="Iobst S."/>
            <person name="Hsiao J."/>
            <person name="de Vazeille A.R."/>
            <person name="Salzberg S.L."/>
            <person name="White O."/>
            <person name="Fraser C."/>
            <person name="Yu Y."/>
            <person name="Kim H."/>
            <person name="Rambo T."/>
            <person name="Currie J."/>
            <person name="Collura K."/>
            <person name="Kernodle-Thompson S."/>
            <person name="Wei F."/>
            <person name="Kudrna K."/>
            <person name="Ammiraju J.S."/>
            <person name="Luo M."/>
            <person name="Goicoechea J.L."/>
            <person name="Wing R.A."/>
            <person name="Henry D."/>
            <person name="Oates R."/>
            <person name="Palmer M."/>
            <person name="Pries G."/>
            <person name="Saski C."/>
            <person name="Simmons J."/>
            <person name="Soderlund C."/>
            <person name="Nelson W."/>
            <person name="de la Bastide M."/>
            <person name="Spiegel L."/>
            <person name="Nascimento L."/>
            <person name="Huang E."/>
            <person name="Preston R."/>
            <person name="Zutavern T."/>
            <person name="Palmer L."/>
            <person name="O'Shaughnessy A."/>
            <person name="Dike S."/>
            <person name="McCombie W.R."/>
            <person name="Minx P."/>
            <person name="Cordum H."/>
            <person name="Wilson R."/>
            <person name="Jin W."/>
            <person name="Lee H.R."/>
            <person name="Jiang J."/>
            <person name="Jackson S."/>
        </authorList>
    </citation>
    <scope>NUCLEOTIDE SEQUENCE [LARGE SCALE GENOMIC DNA]</scope>
</reference>